<dbReference type="Proteomes" id="UP000069272">
    <property type="component" value="Chromosome 3R"/>
</dbReference>
<organism evidence="2 3">
    <name type="scientific">Anopheles albimanus</name>
    <name type="common">New world malaria mosquito</name>
    <dbReference type="NCBI Taxonomy" id="7167"/>
    <lineage>
        <taxon>Eukaryota</taxon>
        <taxon>Metazoa</taxon>
        <taxon>Ecdysozoa</taxon>
        <taxon>Arthropoda</taxon>
        <taxon>Hexapoda</taxon>
        <taxon>Insecta</taxon>
        <taxon>Pterygota</taxon>
        <taxon>Neoptera</taxon>
        <taxon>Endopterygota</taxon>
        <taxon>Diptera</taxon>
        <taxon>Nematocera</taxon>
        <taxon>Culicoidea</taxon>
        <taxon>Culicidae</taxon>
        <taxon>Anophelinae</taxon>
        <taxon>Anopheles</taxon>
    </lineage>
</organism>
<protein>
    <submittedName>
        <fullName evidence="2">DM5 domain-containing protein</fullName>
    </submittedName>
</protein>
<dbReference type="OrthoDB" id="7765420at2759"/>
<dbReference type="GeneID" id="118467893"/>
<reference evidence="2 3" key="1">
    <citation type="journal article" date="2017" name="G3 (Bethesda)">
        <title>The Physical Genome Mapping of Anopheles albimanus Corrected Scaffold Misassemblies and Identified Interarm Rearrangements in Genus Anopheles.</title>
        <authorList>
            <person name="Artemov G.N."/>
            <person name="Peery A.N."/>
            <person name="Jiang X."/>
            <person name="Tu Z."/>
            <person name="Stegniy V.N."/>
            <person name="Sharakhova M.V."/>
            <person name="Sharakhov I.V."/>
        </authorList>
    </citation>
    <scope>NUCLEOTIDE SEQUENCE [LARGE SCALE GENOMIC DNA]</scope>
    <source>
        <strain evidence="2 3">ALBI9_A</strain>
    </source>
</reference>
<dbReference type="RefSeq" id="XP_035794704.1">
    <property type="nucleotide sequence ID" value="XM_035938811.1"/>
</dbReference>
<dbReference type="VEuPathDB" id="VectorBase:AALB009796"/>
<evidence type="ECO:0000313" key="2">
    <source>
        <dbReference type="EnsemblMetazoa" id="AALB009796-PA"/>
    </source>
</evidence>
<dbReference type="GO" id="GO:0040003">
    <property type="term" value="P:chitin-based cuticle development"/>
    <property type="evidence" value="ECO:0007669"/>
    <property type="project" value="TreeGrafter"/>
</dbReference>
<dbReference type="AlphaFoldDB" id="A0A182FTB6"/>
<evidence type="ECO:0000259" key="1">
    <source>
        <dbReference type="SMART" id="SM00690"/>
    </source>
</evidence>
<dbReference type="EnsemblMetazoa" id="AALB009796-RA">
    <property type="protein sequence ID" value="AALB009796-PA"/>
    <property type="gene ID" value="AALB009796"/>
</dbReference>
<keyword evidence="3" id="KW-1185">Reference proteome</keyword>
<dbReference type="GO" id="GO:0008010">
    <property type="term" value="F:structural constituent of chitin-based larval cuticle"/>
    <property type="evidence" value="ECO:0007669"/>
    <property type="project" value="TreeGrafter"/>
</dbReference>
<dbReference type="GO" id="GO:0062129">
    <property type="term" value="C:chitin-based extracellular matrix"/>
    <property type="evidence" value="ECO:0007669"/>
    <property type="project" value="TreeGrafter"/>
</dbReference>
<proteinExistence type="predicted"/>
<dbReference type="Pfam" id="PF03103">
    <property type="entry name" value="DUF243"/>
    <property type="match status" value="1"/>
</dbReference>
<dbReference type="PANTHER" id="PTHR31927:SF2">
    <property type="entry name" value="FI07246P-RELATED"/>
    <property type="match status" value="1"/>
</dbReference>
<dbReference type="VEuPathDB" id="VectorBase:AALB20_026263"/>
<dbReference type="PANTHER" id="PTHR31927">
    <property type="entry name" value="FI07246P-RELATED-RELATED"/>
    <property type="match status" value="1"/>
</dbReference>
<evidence type="ECO:0000313" key="3">
    <source>
        <dbReference type="Proteomes" id="UP000069272"/>
    </source>
</evidence>
<dbReference type="SMART" id="SM00690">
    <property type="entry name" value="DM5"/>
    <property type="match status" value="1"/>
</dbReference>
<accession>A0A182FTB6</accession>
<name>A0A182FTB6_ANOAL</name>
<dbReference type="KEGG" id="aali:118467893"/>
<reference evidence="2" key="2">
    <citation type="submission" date="2022-08" db="UniProtKB">
        <authorList>
            <consortium name="EnsemblMetazoa"/>
        </authorList>
    </citation>
    <scope>IDENTIFICATION</scope>
    <source>
        <strain evidence="2">STECLA/ALBI9_A</strain>
    </source>
</reference>
<feature type="domain" description="DUF243" evidence="1">
    <location>
        <begin position="156"/>
        <end position="255"/>
    </location>
</feature>
<dbReference type="InterPro" id="IPR004145">
    <property type="entry name" value="DUF243"/>
</dbReference>
<sequence length="349" mass="35194">MRRLWIIVSCLAVASVTVFADDNDNEEDVAGPYGRVDAGAEDGVFVGSGEGDSDDGTEDRRRKRDLYGTNAYAGASASGYGGAVPGYAGGFGSRASADASASSFGGVVPGYHAGLGSGSSAGAFAGSSSFSGGRIYPPTSAIADSFANTHVRYAAPVVQKHFYYHAAPQEHKATAQADTLTITPRKHYKIIFIKAPSVSADAGAAARAASQIEEKTIVYVLTNKPAARANAGAQADASTFTSGKPEVYFIKYQGNDAKSSAYSTSSGATGYGDASAYSGANANAGYVDGGFGARSGGSGIGAYPDYSFGSSYSEASANAGSSVGGFGGRSGASGIGAYPGYAPNSRVFF</sequence>